<evidence type="ECO:0000256" key="4">
    <source>
        <dbReference type="ARBA" id="ARBA00022475"/>
    </source>
</evidence>
<dbReference type="CDD" id="cd03257">
    <property type="entry name" value="ABC_NikE_OppD_transporters"/>
    <property type="match status" value="1"/>
</dbReference>
<reference evidence="9 10" key="1">
    <citation type="submission" date="2019-03" db="EMBL/GenBank/DDBJ databases">
        <title>Genomic Encyclopedia of Type Strains, Phase IV (KMG-IV): sequencing the most valuable type-strain genomes for metagenomic binning, comparative biology and taxonomic classification.</title>
        <authorList>
            <person name="Goeker M."/>
        </authorList>
    </citation>
    <scope>NUCLEOTIDE SEQUENCE [LARGE SCALE GENOMIC DNA]</scope>
    <source>
        <strain evidence="9 10">DSM 45765</strain>
    </source>
</reference>
<evidence type="ECO:0000256" key="7">
    <source>
        <dbReference type="ARBA" id="ARBA00023136"/>
    </source>
</evidence>
<dbReference type="SMART" id="SM00382">
    <property type="entry name" value="AAA"/>
    <property type="match status" value="1"/>
</dbReference>
<dbReference type="InterPro" id="IPR027417">
    <property type="entry name" value="P-loop_NTPase"/>
</dbReference>
<accession>A0A4R2QX31</accession>
<dbReference type="RefSeq" id="WP_243658899.1">
    <property type="nucleotide sequence ID" value="NZ_SLXQ01000003.1"/>
</dbReference>
<evidence type="ECO:0000259" key="8">
    <source>
        <dbReference type="PROSITE" id="PS50893"/>
    </source>
</evidence>
<feature type="domain" description="ABC transporter" evidence="8">
    <location>
        <begin position="4"/>
        <end position="254"/>
    </location>
</feature>
<comment type="subcellular location">
    <subcellularLocation>
        <location evidence="1">Cell membrane</location>
        <topology evidence="1">Peripheral membrane protein</topology>
    </subcellularLocation>
</comment>
<dbReference type="PANTHER" id="PTHR43297">
    <property type="entry name" value="OLIGOPEPTIDE TRANSPORT ATP-BINDING PROTEIN APPD"/>
    <property type="match status" value="1"/>
</dbReference>
<dbReference type="Pfam" id="PF00005">
    <property type="entry name" value="ABC_tran"/>
    <property type="match status" value="1"/>
</dbReference>
<keyword evidence="5" id="KW-0547">Nucleotide-binding</keyword>
<dbReference type="EMBL" id="SLXQ01000003">
    <property type="protein sequence ID" value="TCP54277.1"/>
    <property type="molecule type" value="Genomic_DNA"/>
</dbReference>
<evidence type="ECO:0000313" key="9">
    <source>
        <dbReference type="EMBL" id="TCP54277.1"/>
    </source>
</evidence>
<evidence type="ECO:0000256" key="2">
    <source>
        <dbReference type="ARBA" id="ARBA00005417"/>
    </source>
</evidence>
<comment type="caution">
    <text evidence="9">The sequence shown here is derived from an EMBL/GenBank/DDBJ whole genome shotgun (WGS) entry which is preliminary data.</text>
</comment>
<keyword evidence="3" id="KW-0813">Transport</keyword>
<dbReference type="PROSITE" id="PS50893">
    <property type="entry name" value="ABC_TRANSPORTER_2"/>
    <property type="match status" value="1"/>
</dbReference>
<evidence type="ECO:0000256" key="3">
    <source>
        <dbReference type="ARBA" id="ARBA00022448"/>
    </source>
</evidence>
<dbReference type="PANTHER" id="PTHR43297:SF2">
    <property type="entry name" value="DIPEPTIDE TRANSPORT ATP-BINDING PROTEIN DPPD"/>
    <property type="match status" value="1"/>
</dbReference>
<dbReference type="PROSITE" id="PS00211">
    <property type="entry name" value="ABC_TRANSPORTER_1"/>
    <property type="match status" value="1"/>
</dbReference>
<evidence type="ECO:0000256" key="1">
    <source>
        <dbReference type="ARBA" id="ARBA00004202"/>
    </source>
</evidence>
<gene>
    <name evidence="9" type="ORF">EV191_103321</name>
</gene>
<dbReference type="InterPro" id="IPR003593">
    <property type="entry name" value="AAA+_ATPase"/>
</dbReference>
<organism evidence="9 10">
    <name type="scientific">Tamaricihabitans halophyticus</name>
    <dbReference type="NCBI Taxonomy" id="1262583"/>
    <lineage>
        <taxon>Bacteria</taxon>
        <taxon>Bacillati</taxon>
        <taxon>Actinomycetota</taxon>
        <taxon>Actinomycetes</taxon>
        <taxon>Pseudonocardiales</taxon>
        <taxon>Pseudonocardiaceae</taxon>
        <taxon>Tamaricihabitans</taxon>
    </lineage>
</organism>
<dbReference type="SUPFAM" id="SSF52540">
    <property type="entry name" value="P-loop containing nucleoside triphosphate hydrolases"/>
    <property type="match status" value="1"/>
</dbReference>
<dbReference type="GO" id="GO:0005886">
    <property type="term" value="C:plasma membrane"/>
    <property type="evidence" value="ECO:0007669"/>
    <property type="project" value="UniProtKB-SubCell"/>
</dbReference>
<dbReference type="Gene3D" id="3.40.50.300">
    <property type="entry name" value="P-loop containing nucleotide triphosphate hydrolases"/>
    <property type="match status" value="1"/>
</dbReference>
<dbReference type="AlphaFoldDB" id="A0A4R2QX31"/>
<dbReference type="GO" id="GO:0005524">
    <property type="term" value="F:ATP binding"/>
    <property type="evidence" value="ECO:0007669"/>
    <property type="project" value="UniProtKB-KW"/>
</dbReference>
<evidence type="ECO:0000313" key="10">
    <source>
        <dbReference type="Proteomes" id="UP000294911"/>
    </source>
</evidence>
<dbReference type="InterPro" id="IPR050388">
    <property type="entry name" value="ABC_Ni/Peptide_Import"/>
</dbReference>
<keyword evidence="6 9" id="KW-0067">ATP-binding</keyword>
<evidence type="ECO:0000256" key="6">
    <source>
        <dbReference type="ARBA" id="ARBA00022840"/>
    </source>
</evidence>
<keyword evidence="4" id="KW-1003">Cell membrane</keyword>
<name>A0A4R2QX31_9PSEU</name>
<keyword evidence="7" id="KW-0472">Membrane</keyword>
<protein>
    <submittedName>
        <fullName evidence="9">Peptide/nickel transport system ATP-binding protein</fullName>
    </submittedName>
</protein>
<dbReference type="Proteomes" id="UP000294911">
    <property type="component" value="Unassembled WGS sequence"/>
</dbReference>
<keyword evidence="10" id="KW-1185">Reference proteome</keyword>
<proteinExistence type="inferred from homology"/>
<dbReference type="InterPro" id="IPR003439">
    <property type="entry name" value="ABC_transporter-like_ATP-bd"/>
</dbReference>
<dbReference type="GO" id="GO:0016887">
    <property type="term" value="F:ATP hydrolysis activity"/>
    <property type="evidence" value="ECO:0007669"/>
    <property type="project" value="InterPro"/>
</dbReference>
<dbReference type="InterPro" id="IPR017871">
    <property type="entry name" value="ABC_transporter-like_CS"/>
</dbReference>
<evidence type="ECO:0000256" key="5">
    <source>
        <dbReference type="ARBA" id="ARBA00022741"/>
    </source>
</evidence>
<comment type="similarity">
    <text evidence="2">Belongs to the ABC transporter superfamily.</text>
</comment>
<sequence length="270" mass="28569">MDVAQLAGLTVRFTGGPAVDDLSLRIRAGERVGLIGESGSGKSLTGLAIAGLLPDAARSSGSVRISGTEILNQPEKVLAPLRGRHTAVVFQDSAVALNPLTSVRAQLRHPLRRLRGFSRAAAETEAQRLLAEVGLTDPAIARLRPPQLSGGQRQRAGIALALTCQPRLLIADEPTTALDTTVQREILGVLDETLRAQQGQAEQPPGLLFISHDLAVVAQLCDRIAVLRNGKLVEEGPVRQIIQQPAQQHTRELVAAAHALCPSSTPEPVG</sequence>